<gene>
    <name evidence="1" type="ORF">GCM10011354_03810</name>
</gene>
<evidence type="ECO:0000313" key="1">
    <source>
        <dbReference type="EMBL" id="GGI03393.1"/>
    </source>
</evidence>
<dbReference type="OrthoDB" id="3830295at2"/>
<reference evidence="1" key="2">
    <citation type="submission" date="2020-09" db="EMBL/GenBank/DDBJ databases">
        <authorList>
            <person name="Sun Q."/>
            <person name="Zhou Y."/>
        </authorList>
    </citation>
    <scope>NUCLEOTIDE SEQUENCE</scope>
    <source>
        <strain evidence="1">CGMCC 1.14988</strain>
    </source>
</reference>
<name>A0A8J3A5B1_9ACTN</name>
<evidence type="ECO:0000313" key="2">
    <source>
        <dbReference type="Proteomes" id="UP000650511"/>
    </source>
</evidence>
<dbReference type="Proteomes" id="UP000650511">
    <property type="component" value="Unassembled WGS sequence"/>
</dbReference>
<dbReference type="RefSeq" id="WP_130648402.1">
    <property type="nucleotide sequence ID" value="NZ_BMHA01000001.1"/>
</dbReference>
<keyword evidence="2" id="KW-1185">Reference proteome</keyword>
<accession>A0A8J3A5B1</accession>
<dbReference type="InterPro" id="IPR014229">
    <property type="entry name" value="Spore_YtfJ"/>
</dbReference>
<dbReference type="AlphaFoldDB" id="A0A8J3A5B1"/>
<organism evidence="1 2">
    <name type="scientific">Egicoccus halophilus</name>
    <dbReference type="NCBI Taxonomy" id="1670830"/>
    <lineage>
        <taxon>Bacteria</taxon>
        <taxon>Bacillati</taxon>
        <taxon>Actinomycetota</taxon>
        <taxon>Nitriliruptoria</taxon>
        <taxon>Egicoccales</taxon>
        <taxon>Egicoccaceae</taxon>
        <taxon>Egicoccus</taxon>
    </lineage>
</organism>
<evidence type="ECO:0008006" key="3">
    <source>
        <dbReference type="Google" id="ProtNLM"/>
    </source>
</evidence>
<reference evidence="1" key="1">
    <citation type="journal article" date="2014" name="Int. J. Syst. Evol. Microbiol.">
        <title>Complete genome sequence of Corynebacterium casei LMG S-19264T (=DSM 44701T), isolated from a smear-ripened cheese.</title>
        <authorList>
            <consortium name="US DOE Joint Genome Institute (JGI-PGF)"/>
            <person name="Walter F."/>
            <person name="Albersmeier A."/>
            <person name="Kalinowski J."/>
            <person name="Ruckert C."/>
        </authorList>
    </citation>
    <scope>NUCLEOTIDE SEQUENCE</scope>
    <source>
        <strain evidence="1">CGMCC 1.14988</strain>
    </source>
</reference>
<dbReference type="EMBL" id="BMHA01000001">
    <property type="protein sequence ID" value="GGI03393.1"/>
    <property type="molecule type" value="Genomic_DNA"/>
</dbReference>
<sequence>MPLQRITDLVRDTLHVQRVFGEPVERDGTTVIPVALVGGGGGAGSGQDSAGDAGEGGGFGLGARPAGAYVIRDGAVRWVPAVDVNRLVATVAAVVVAGLLRRRRR</sequence>
<protein>
    <recommendedName>
        <fullName evidence="3">Sporulation protein YtfJ (Spore_YtfJ)</fullName>
    </recommendedName>
</protein>
<proteinExistence type="predicted"/>
<dbReference type="Pfam" id="PF09579">
    <property type="entry name" value="Spore_YtfJ"/>
    <property type="match status" value="1"/>
</dbReference>
<comment type="caution">
    <text evidence="1">The sequence shown here is derived from an EMBL/GenBank/DDBJ whole genome shotgun (WGS) entry which is preliminary data.</text>
</comment>